<gene>
    <name evidence="3" type="ORF">BVRB_009490</name>
</gene>
<dbReference type="AlphaFoldDB" id="A0A0J8B2G5"/>
<accession>A0A0J8B2G5</accession>
<dbReference type="Gramene" id="KMS95309">
    <property type="protein sequence ID" value="KMS95309"/>
    <property type="gene ID" value="BVRB_009490"/>
</dbReference>
<keyword evidence="4" id="KW-1185">Reference proteome</keyword>
<evidence type="ECO:0000313" key="4">
    <source>
        <dbReference type="Proteomes" id="UP000035740"/>
    </source>
</evidence>
<feature type="compositionally biased region" description="Basic and acidic residues" evidence="1">
    <location>
        <begin position="73"/>
        <end position="85"/>
    </location>
</feature>
<dbReference type="PANTHER" id="PTHR36369">
    <property type="entry name" value="TRANSMEMBRANE PROTEIN"/>
    <property type="match status" value="1"/>
</dbReference>
<reference evidence="3 4" key="1">
    <citation type="journal article" date="2014" name="Nature">
        <title>The genome of the recently domesticated crop plant sugar beet (Beta vulgaris).</title>
        <authorList>
            <person name="Dohm J.C."/>
            <person name="Minoche A.E."/>
            <person name="Holtgrawe D."/>
            <person name="Capella-Gutierrez S."/>
            <person name="Zakrzewski F."/>
            <person name="Tafer H."/>
            <person name="Rupp O."/>
            <person name="Sorensen T.R."/>
            <person name="Stracke R."/>
            <person name="Reinhardt R."/>
            <person name="Goesmann A."/>
            <person name="Kraft T."/>
            <person name="Schulz B."/>
            <person name="Stadler P.F."/>
            <person name="Schmidt T."/>
            <person name="Gabaldon T."/>
            <person name="Lehrach H."/>
            <person name="Weisshaar B."/>
            <person name="Himmelbauer H."/>
        </authorList>
    </citation>
    <scope>NUCLEOTIDE SEQUENCE [LARGE SCALE GENOMIC DNA]</scope>
    <source>
        <tissue evidence="3">Taproot</tissue>
    </source>
</reference>
<dbReference type="OrthoDB" id="1921606at2759"/>
<evidence type="ECO:0000313" key="3">
    <source>
        <dbReference type="EMBL" id="KMS95309.1"/>
    </source>
</evidence>
<proteinExistence type="predicted"/>
<keyword evidence="2" id="KW-1133">Transmembrane helix</keyword>
<dbReference type="PANTHER" id="PTHR36369:SF1">
    <property type="entry name" value="TRANSMEMBRANE PROTEIN"/>
    <property type="match status" value="1"/>
</dbReference>
<evidence type="ECO:0000256" key="1">
    <source>
        <dbReference type="SAM" id="MobiDB-lite"/>
    </source>
</evidence>
<organism evidence="3 4">
    <name type="scientific">Beta vulgaris subsp. vulgaris</name>
    <name type="common">Beet</name>
    <dbReference type="NCBI Taxonomy" id="3555"/>
    <lineage>
        <taxon>Eukaryota</taxon>
        <taxon>Viridiplantae</taxon>
        <taxon>Streptophyta</taxon>
        <taxon>Embryophyta</taxon>
        <taxon>Tracheophyta</taxon>
        <taxon>Spermatophyta</taxon>
        <taxon>Magnoliopsida</taxon>
        <taxon>eudicotyledons</taxon>
        <taxon>Gunneridae</taxon>
        <taxon>Pentapetalae</taxon>
        <taxon>Caryophyllales</taxon>
        <taxon>Chenopodiaceae</taxon>
        <taxon>Betoideae</taxon>
        <taxon>Beta</taxon>
    </lineage>
</organism>
<keyword evidence="2" id="KW-0472">Membrane</keyword>
<dbReference type="EMBL" id="KQ090488">
    <property type="protein sequence ID" value="KMS95309.1"/>
    <property type="molecule type" value="Genomic_DNA"/>
</dbReference>
<feature type="compositionally biased region" description="Acidic residues" evidence="1">
    <location>
        <begin position="86"/>
        <end position="95"/>
    </location>
</feature>
<sequence length="166" mass="19009">MNGVDSPLEALAFIPLNLGPLFSAAIINLWTWLAVFTAAFSFWRLRLSSPKSHISLSPPKPNPPPNTTTSFLFEERENVEQHHDDEQEQQQEGEGDGVVLTRGNIEGDQCVMIKKWGSSEFTVDFGWYNYQNRNVIDGSVVRLWEEERESTSPRSCRRSIRVTLRR</sequence>
<name>A0A0J8B2G5_BETVV</name>
<keyword evidence="2" id="KW-0812">Transmembrane</keyword>
<feature type="region of interest" description="Disordered" evidence="1">
    <location>
        <begin position="52"/>
        <end position="100"/>
    </location>
</feature>
<feature type="transmembrane region" description="Helical" evidence="2">
    <location>
        <begin position="20"/>
        <end position="43"/>
    </location>
</feature>
<dbReference type="Proteomes" id="UP000035740">
    <property type="component" value="Unassembled WGS sequence"/>
</dbReference>
<evidence type="ECO:0000256" key="2">
    <source>
        <dbReference type="SAM" id="Phobius"/>
    </source>
</evidence>
<protein>
    <submittedName>
        <fullName evidence="3">Uncharacterized protein</fullName>
    </submittedName>
</protein>